<dbReference type="AlphaFoldDB" id="A0AAV8UR43"/>
<evidence type="ECO:0000313" key="3">
    <source>
        <dbReference type="Proteomes" id="UP001157974"/>
    </source>
</evidence>
<keyword evidence="3" id="KW-1185">Reference proteome</keyword>
<feature type="region of interest" description="Disordered" evidence="1">
    <location>
        <begin position="180"/>
        <end position="199"/>
    </location>
</feature>
<accession>A0AAV8UR43</accession>
<dbReference type="Proteomes" id="UP001157974">
    <property type="component" value="Unassembled WGS sequence"/>
</dbReference>
<evidence type="ECO:0000313" key="2">
    <source>
        <dbReference type="EMBL" id="KAJ8903563.1"/>
    </source>
</evidence>
<protein>
    <submittedName>
        <fullName evidence="2">Uncharacterized protein</fullName>
    </submittedName>
</protein>
<gene>
    <name evidence="2" type="ORF">NDN08_004667</name>
</gene>
<proteinExistence type="predicted"/>
<dbReference type="EMBL" id="JAMWBK010000007">
    <property type="protein sequence ID" value="KAJ8903563.1"/>
    <property type="molecule type" value="Genomic_DNA"/>
</dbReference>
<feature type="compositionally biased region" description="Basic and acidic residues" evidence="1">
    <location>
        <begin position="181"/>
        <end position="199"/>
    </location>
</feature>
<evidence type="ECO:0000256" key="1">
    <source>
        <dbReference type="SAM" id="MobiDB-lite"/>
    </source>
</evidence>
<organism evidence="2 3">
    <name type="scientific">Rhodosorus marinus</name>
    <dbReference type="NCBI Taxonomy" id="101924"/>
    <lineage>
        <taxon>Eukaryota</taxon>
        <taxon>Rhodophyta</taxon>
        <taxon>Stylonematophyceae</taxon>
        <taxon>Stylonematales</taxon>
        <taxon>Stylonemataceae</taxon>
        <taxon>Rhodosorus</taxon>
    </lineage>
</organism>
<sequence>MGGLMDGVNVVQQIHSYVNGPYKQVSEMVLKFVEPVDVKLVKPVDWVGITDEQKVTLLSKVMVMYELRDRKRPATSTTSVYSKASQAVMLLTYQKKATYAETVLGIVAAAYDALTPEFDSEELEELLDSWKNSQLVQDGVQFIKEKYEKEMKHASQKNTMAALKEAIALIESLLRSIPAEGDPKKQLPPAEREASVEETAKPAKVIRRRTIEGDPVEALRKVKEEMAVWAAFKRASKERGEKRPVPDLEWSKKDFQLREALVRAQKDVQLASNLRYRKENA</sequence>
<comment type="caution">
    <text evidence="2">The sequence shown here is derived from an EMBL/GenBank/DDBJ whole genome shotgun (WGS) entry which is preliminary data.</text>
</comment>
<name>A0AAV8UR43_9RHOD</name>
<reference evidence="2 3" key="1">
    <citation type="journal article" date="2023" name="Nat. Commun.">
        <title>Origin of minicircular mitochondrial genomes in red algae.</title>
        <authorList>
            <person name="Lee Y."/>
            <person name="Cho C.H."/>
            <person name="Lee Y.M."/>
            <person name="Park S.I."/>
            <person name="Yang J.H."/>
            <person name="West J.A."/>
            <person name="Bhattacharya D."/>
            <person name="Yoon H.S."/>
        </authorList>
    </citation>
    <scope>NUCLEOTIDE SEQUENCE [LARGE SCALE GENOMIC DNA]</scope>
    <source>
        <strain evidence="2 3">CCMP1338</strain>
        <tissue evidence="2">Whole cell</tissue>
    </source>
</reference>